<dbReference type="Pfam" id="PF18475">
    <property type="entry name" value="PIN7"/>
    <property type="match status" value="1"/>
</dbReference>
<dbReference type="Proteomes" id="UP001647436">
    <property type="component" value="Unassembled WGS sequence"/>
</dbReference>
<feature type="domain" description="PIN-like" evidence="1">
    <location>
        <begin position="150"/>
        <end position="245"/>
    </location>
</feature>
<proteinExistence type="predicted"/>
<dbReference type="CDD" id="cd11537">
    <property type="entry name" value="NTP-PPase_RS21-C6_like"/>
    <property type="match status" value="1"/>
</dbReference>
<protein>
    <recommendedName>
        <fullName evidence="1">PIN-like domain-containing protein</fullName>
    </recommendedName>
</protein>
<comment type="caution">
    <text evidence="2">The sequence shown here is derived from an EMBL/GenBank/DDBJ whole genome shotgun (WGS) entry which is preliminary data.</text>
</comment>
<dbReference type="Pfam" id="PF12643">
    <property type="entry name" value="MazG-like"/>
    <property type="match status" value="1"/>
</dbReference>
<sequence>MDLSALQQQLKEFASERHWQEFHTPKNLAMALMVESAELLEIFQWMTPQQSQGVKVDPVQKAKAADEIADVLLYLLQLADQLGIDIPQAVGQKLLKNAQKHPAALSVQNAVTPVQEEAIELHGMSDACVHASEANAAATKAESADSVHVLIDWENVQPAWSEVQAMVPDCTHVWLLHGPHQKQMDAGYQALGERFTSVPSVQAGKNSLDFQLSFYCGYLASKRGKRLVVVANDLGYEPMIKHAKLLGFDAMRLGVSMAKVAEPVSAAKASGASAGAVLKTAEASPRSEPLPKRSTVAAVSTAKAGVVSKPMASTSPVNATAVKPASAKVKSQSAAVPAGLLNPSAAQYAYRLLTTWRENQNRPAKPAALLNAIKAMTRSENLEAPIVQKVYALLQTRGDIRLDESGSKLSYRQ</sequence>
<reference evidence="2 3" key="1">
    <citation type="submission" date="2020-03" db="EMBL/GenBank/DDBJ databases">
        <title>The role of nitrogen metabolism on polyethylene biodegradation.</title>
        <authorList>
            <person name="Peixoto J."/>
            <person name="Vizzotto C.S."/>
            <person name="Ramos A."/>
            <person name="Alves G."/>
            <person name="Steindorff A."/>
            <person name="Kruger R."/>
        </authorList>
    </citation>
    <scope>NUCLEOTIDE SEQUENCE [LARGE SCALE GENOMIC DNA]</scope>
    <source>
        <strain evidence="2 3">PE63</strain>
    </source>
</reference>
<accession>A0ABS5LSR5</accession>
<dbReference type="InterPro" id="IPR052555">
    <property type="entry name" value="dCTP_Pyrophosphatase"/>
</dbReference>
<organism evidence="2 3">
    <name type="scientific">Comamonas brasiliensis</name>
    <dbReference type="NCBI Taxonomy" id="1812482"/>
    <lineage>
        <taxon>Bacteria</taxon>
        <taxon>Pseudomonadati</taxon>
        <taxon>Pseudomonadota</taxon>
        <taxon>Betaproteobacteria</taxon>
        <taxon>Burkholderiales</taxon>
        <taxon>Comamonadaceae</taxon>
        <taxon>Comamonas</taxon>
    </lineage>
</organism>
<dbReference type="PANTHER" id="PTHR46523">
    <property type="entry name" value="DCTP PYROPHOSPHATASE 1"/>
    <property type="match status" value="1"/>
</dbReference>
<evidence type="ECO:0000259" key="1">
    <source>
        <dbReference type="Pfam" id="PF18475"/>
    </source>
</evidence>
<dbReference type="InterPro" id="IPR025984">
    <property type="entry name" value="DCTPP"/>
</dbReference>
<gene>
    <name evidence="2" type="ORF">DJFAAGMI_02132</name>
</gene>
<evidence type="ECO:0000313" key="3">
    <source>
        <dbReference type="Proteomes" id="UP001647436"/>
    </source>
</evidence>
<keyword evidence="3" id="KW-1185">Reference proteome</keyword>
<dbReference type="EMBL" id="JAANES010000002">
    <property type="protein sequence ID" value="MBS3019389.1"/>
    <property type="molecule type" value="Genomic_DNA"/>
</dbReference>
<name>A0ABS5LSR5_9BURK</name>
<dbReference type="SUPFAM" id="SSF101386">
    <property type="entry name" value="all-alpha NTP pyrophosphatases"/>
    <property type="match status" value="1"/>
</dbReference>
<dbReference type="Gene3D" id="1.10.287.1080">
    <property type="entry name" value="MazG-like"/>
    <property type="match status" value="1"/>
</dbReference>
<dbReference type="PANTHER" id="PTHR46523:SF1">
    <property type="entry name" value="DCTP PYROPHOSPHATASE 1"/>
    <property type="match status" value="1"/>
</dbReference>
<dbReference type="InterPro" id="IPR041494">
    <property type="entry name" value="PIN7"/>
</dbReference>
<evidence type="ECO:0000313" key="2">
    <source>
        <dbReference type="EMBL" id="MBS3019389.1"/>
    </source>
</evidence>